<dbReference type="Proteomes" id="UP000194143">
    <property type="component" value="Chromosome"/>
</dbReference>
<name>A0A1W6WS95_BACTU</name>
<sequence>MKELIYLDKNFLHSFIAQTNDGLITSKNSEFQEQRTETHQESKGAQARGYFEVQGDTGKFDIPFVIKSPSAKATLRLAPGENHSESFTIADLEAGKEIISTQLHDNALNDFEKHFEEKGLIKVIENSFSTPTLPPGTYIKTTSSFTAMNFEVIEKIVGEKFLEISQLGFKEQKDKSIQEIENENNIKPAQKKAAIKAINEQFEKIQEAQSSPIKQIKIMLEYINQTVPANAFLKMGKIFIPLKQDFLRESIDELTFKYGQNNPSIKATLIGKITRKISHNEAKLPDFSNVMSHNPHSVFNSILGLPLGVLGTFNILTADDIVVSPVAIYFE</sequence>
<protein>
    <submittedName>
        <fullName evidence="1">Uncharacterized protein</fullName>
    </submittedName>
</protein>
<reference evidence="1 2" key="1">
    <citation type="submission" date="2017-04" db="EMBL/GenBank/DDBJ databases">
        <title>Complete Genome Sequence of Bacillus thuringiensis type Strain ATCC 10792.</title>
        <authorList>
            <person name="Oh D.-H."/>
            <person name="Park B.-J."/>
            <person name="Shuai W."/>
            <person name="Chelliah R."/>
        </authorList>
    </citation>
    <scope>NUCLEOTIDE SEQUENCE [LARGE SCALE GENOMIC DNA]</scope>
    <source>
        <strain evidence="1 2">ATCC 10792</strain>
    </source>
</reference>
<keyword evidence="2" id="KW-1185">Reference proteome</keyword>
<dbReference type="InterPro" id="IPR045633">
    <property type="entry name" value="DUF6414"/>
</dbReference>
<dbReference type="RefSeq" id="WP_000661246.1">
    <property type="nucleotide sequence ID" value="NZ_CP021061.1"/>
</dbReference>
<evidence type="ECO:0000313" key="1">
    <source>
        <dbReference type="EMBL" id="ARP59109.1"/>
    </source>
</evidence>
<dbReference type="Pfam" id="PF19952">
    <property type="entry name" value="DUF6414"/>
    <property type="match status" value="1"/>
</dbReference>
<proteinExistence type="predicted"/>
<gene>
    <name evidence="1" type="ORF">CAB88_19415</name>
</gene>
<dbReference type="EMBL" id="CP021061">
    <property type="protein sequence ID" value="ARP59109.1"/>
    <property type="molecule type" value="Genomic_DNA"/>
</dbReference>
<evidence type="ECO:0000313" key="2">
    <source>
        <dbReference type="Proteomes" id="UP000194143"/>
    </source>
</evidence>
<accession>A0A1W6WS95</accession>
<dbReference type="AlphaFoldDB" id="A0A1W6WS95"/>
<dbReference type="GeneID" id="67468099"/>
<organism evidence="1 2">
    <name type="scientific">Bacillus thuringiensis</name>
    <dbReference type="NCBI Taxonomy" id="1428"/>
    <lineage>
        <taxon>Bacteria</taxon>
        <taxon>Bacillati</taxon>
        <taxon>Bacillota</taxon>
        <taxon>Bacilli</taxon>
        <taxon>Bacillales</taxon>
        <taxon>Bacillaceae</taxon>
        <taxon>Bacillus</taxon>
        <taxon>Bacillus cereus group</taxon>
    </lineage>
</organism>